<proteinExistence type="predicted"/>
<evidence type="ECO:0000313" key="1">
    <source>
        <dbReference type="EMBL" id="KUI59610.1"/>
    </source>
</evidence>
<protein>
    <submittedName>
        <fullName evidence="1">Uncharacterized protein</fullName>
    </submittedName>
</protein>
<dbReference type="EMBL" id="KN714733">
    <property type="protein sequence ID" value="KUI59610.1"/>
    <property type="molecule type" value="Genomic_DNA"/>
</dbReference>
<evidence type="ECO:0000313" key="2">
    <source>
        <dbReference type="Proteomes" id="UP000078576"/>
    </source>
</evidence>
<gene>
    <name evidence="1" type="ORF">VP1G_11142</name>
</gene>
<sequence>MAVLSYIWHHGRPITRSGFLMFLQLPASRTWSTQRSMCRGRASPANGLDTRHREPSSFHAFSNSVIDGPYGQSGQRLLWSRRAKSITADAIDDGFIIGENGPGSLLSLCLLHKHEQHSWGFDDRSDDLVLQVSFAPLLADLSCPSNV</sequence>
<dbReference type="Proteomes" id="UP000078576">
    <property type="component" value="Unassembled WGS sequence"/>
</dbReference>
<dbReference type="AlphaFoldDB" id="A0A194V6M6"/>
<name>A0A194V6M6_CYTMA</name>
<reference evidence="2" key="1">
    <citation type="submission" date="2014-12" db="EMBL/GenBank/DDBJ databases">
        <title>Genome Sequence of Valsa Canker Pathogens Uncovers a Specific Adaption of Colonization on Woody Bark.</title>
        <authorList>
            <person name="Yin Z."/>
            <person name="Liu H."/>
            <person name="Gao X."/>
            <person name="Li Z."/>
            <person name="Song N."/>
            <person name="Ke X."/>
            <person name="Dai Q."/>
            <person name="Wu Y."/>
            <person name="Sun Y."/>
            <person name="Xu J.-R."/>
            <person name="Kang Z.K."/>
            <person name="Wang L."/>
            <person name="Huang L."/>
        </authorList>
    </citation>
    <scope>NUCLEOTIDE SEQUENCE [LARGE SCALE GENOMIC DNA]</scope>
    <source>
        <strain evidence="2">SXYL134</strain>
    </source>
</reference>
<organism evidence="1 2">
    <name type="scientific">Cytospora mali</name>
    <name type="common">Apple Valsa canker fungus</name>
    <name type="synonym">Valsa mali</name>
    <dbReference type="NCBI Taxonomy" id="578113"/>
    <lineage>
        <taxon>Eukaryota</taxon>
        <taxon>Fungi</taxon>
        <taxon>Dikarya</taxon>
        <taxon>Ascomycota</taxon>
        <taxon>Pezizomycotina</taxon>
        <taxon>Sordariomycetes</taxon>
        <taxon>Sordariomycetidae</taxon>
        <taxon>Diaporthales</taxon>
        <taxon>Cytosporaceae</taxon>
        <taxon>Cytospora</taxon>
    </lineage>
</organism>
<accession>A0A194V6M6</accession>
<keyword evidence="2" id="KW-1185">Reference proteome</keyword>